<evidence type="ECO:0000313" key="7">
    <source>
        <dbReference type="EMBL" id="NWJ48325.1"/>
    </source>
</evidence>
<dbReference type="RefSeq" id="WP_341470163.1">
    <property type="nucleotide sequence ID" value="NZ_CP128400.1"/>
</dbReference>
<keyword evidence="4 5" id="KW-0472">Membrane</keyword>
<keyword evidence="10" id="KW-1185">Reference proteome</keyword>
<feature type="transmembrane region" description="Helical" evidence="5">
    <location>
        <begin position="102"/>
        <end position="126"/>
    </location>
</feature>
<evidence type="ECO:0000256" key="1">
    <source>
        <dbReference type="ARBA" id="ARBA00004651"/>
    </source>
</evidence>
<dbReference type="PANTHER" id="PTHR23528">
    <property type="match status" value="1"/>
</dbReference>
<organism evidence="7 9">
    <name type="scientific">Candidatus Chlorohelix allophototropha</name>
    <dbReference type="NCBI Taxonomy" id="3003348"/>
    <lineage>
        <taxon>Bacteria</taxon>
        <taxon>Bacillati</taxon>
        <taxon>Chloroflexota</taxon>
        <taxon>Chloroflexia</taxon>
        <taxon>Candidatus Chloroheliales</taxon>
        <taxon>Candidatus Chloroheliaceae</taxon>
        <taxon>Candidatus Chlorohelix</taxon>
    </lineage>
</organism>
<dbReference type="Proteomes" id="UP001431572">
    <property type="component" value="Chromosome 2"/>
</dbReference>
<dbReference type="PANTHER" id="PTHR23528:SF1">
    <property type="entry name" value="MAJOR FACILITATOR SUPERFAMILY (MFS) PROFILE DOMAIN-CONTAINING PROTEIN"/>
    <property type="match status" value="1"/>
</dbReference>
<proteinExistence type="predicted"/>
<evidence type="ECO:0000313" key="10">
    <source>
        <dbReference type="Proteomes" id="UP001431572"/>
    </source>
</evidence>
<dbReference type="InterPro" id="IPR005829">
    <property type="entry name" value="Sugar_transporter_CS"/>
</dbReference>
<feature type="transmembrane region" description="Helical" evidence="5">
    <location>
        <begin position="425"/>
        <end position="448"/>
    </location>
</feature>
<gene>
    <name evidence="7" type="ORF">HXX08_20915</name>
    <name evidence="8" type="ORF">OZ401_003866</name>
</gene>
<feature type="transmembrane region" description="Helical" evidence="5">
    <location>
        <begin position="304"/>
        <end position="326"/>
    </location>
</feature>
<feature type="transmembrane region" description="Helical" evidence="5">
    <location>
        <begin position="389"/>
        <end position="413"/>
    </location>
</feature>
<dbReference type="GO" id="GO:0005886">
    <property type="term" value="C:plasma membrane"/>
    <property type="evidence" value="ECO:0007669"/>
    <property type="project" value="UniProtKB-SubCell"/>
</dbReference>
<dbReference type="Pfam" id="PF07690">
    <property type="entry name" value="MFS_1"/>
    <property type="match status" value="2"/>
</dbReference>
<feature type="transmembrane region" description="Helical" evidence="5">
    <location>
        <begin position="195"/>
        <end position="215"/>
    </location>
</feature>
<feature type="domain" description="Major facilitator superfamily (MFS) profile" evidence="6">
    <location>
        <begin position="21"/>
        <end position="479"/>
    </location>
</feature>
<dbReference type="EMBL" id="CP128400">
    <property type="protein sequence ID" value="WJW68259.1"/>
    <property type="molecule type" value="Genomic_DNA"/>
</dbReference>
<dbReference type="AlphaFoldDB" id="A0A8T7M858"/>
<evidence type="ECO:0000256" key="2">
    <source>
        <dbReference type="ARBA" id="ARBA00022692"/>
    </source>
</evidence>
<dbReference type="Gene3D" id="1.20.1250.20">
    <property type="entry name" value="MFS general substrate transporter like domains"/>
    <property type="match status" value="2"/>
</dbReference>
<feature type="transmembrane region" description="Helical" evidence="5">
    <location>
        <begin position="338"/>
        <end position="359"/>
    </location>
</feature>
<comment type="subcellular location">
    <subcellularLocation>
        <location evidence="1">Cell membrane</location>
        <topology evidence="1">Multi-pass membrane protein</topology>
    </subcellularLocation>
</comment>
<keyword evidence="3 5" id="KW-1133">Transmembrane helix</keyword>
<feature type="transmembrane region" description="Helical" evidence="5">
    <location>
        <begin position="245"/>
        <end position="266"/>
    </location>
</feature>
<dbReference type="PROSITE" id="PS00216">
    <property type="entry name" value="SUGAR_TRANSPORT_1"/>
    <property type="match status" value="1"/>
</dbReference>
<dbReference type="EMBL" id="JACATZ010000003">
    <property type="protein sequence ID" value="NWJ48325.1"/>
    <property type="molecule type" value="Genomic_DNA"/>
</dbReference>
<dbReference type="InterPro" id="IPR020846">
    <property type="entry name" value="MFS_dom"/>
</dbReference>
<dbReference type="InterPro" id="IPR011701">
    <property type="entry name" value="MFS"/>
</dbReference>
<evidence type="ECO:0000313" key="8">
    <source>
        <dbReference type="EMBL" id="WJW68259.1"/>
    </source>
</evidence>
<feature type="transmembrane region" description="Helical" evidence="5">
    <location>
        <begin position="26"/>
        <end position="48"/>
    </location>
</feature>
<feature type="transmembrane region" description="Helical" evidence="5">
    <location>
        <begin position="165"/>
        <end position="183"/>
    </location>
</feature>
<evidence type="ECO:0000259" key="6">
    <source>
        <dbReference type="PROSITE" id="PS50850"/>
    </source>
</evidence>
<feature type="transmembrane region" description="Helical" evidence="5">
    <location>
        <begin position="454"/>
        <end position="472"/>
    </location>
</feature>
<feature type="transmembrane region" description="Helical" evidence="5">
    <location>
        <begin position="69"/>
        <end position="90"/>
    </location>
</feature>
<evidence type="ECO:0000313" key="9">
    <source>
        <dbReference type="Proteomes" id="UP000521676"/>
    </source>
</evidence>
<name>A0A8T7M858_9CHLR</name>
<evidence type="ECO:0000256" key="4">
    <source>
        <dbReference type="ARBA" id="ARBA00023136"/>
    </source>
</evidence>
<dbReference type="PROSITE" id="PS50850">
    <property type="entry name" value="MFS"/>
    <property type="match status" value="1"/>
</dbReference>
<reference evidence="7 9" key="1">
    <citation type="submission" date="2020-06" db="EMBL/GenBank/DDBJ databases">
        <title>Anoxygenic phototrophic Chloroflexota member uses a Type I reaction center.</title>
        <authorList>
            <person name="Tsuji J.M."/>
            <person name="Shaw N.A."/>
            <person name="Nagashima S."/>
            <person name="Venkiteswaran J."/>
            <person name="Schiff S.L."/>
            <person name="Hanada S."/>
            <person name="Tank M."/>
            <person name="Neufeld J.D."/>
        </authorList>
    </citation>
    <scope>NUCLEOTIDE SEQUENCE [LARGE SCALE GENOMIC DNA]</scope>
    <source>
        <strain evidence="7">L227-S17</strain>
    </source>
</reference>
<evidence type="ECO:0000256" key="3">
    <source>
        <dbReference type="ARBA" id="ARBA00022989"/>
    </source>
</evidence>
<keyword evidence="2 5" id="KW-0812">Transmembrane</keyword>
<sequence length="493" mass="52772">MHGISTGSSGINSPQQSEAPFRFMNYIWISLYWFALSFLWGGFLSIVLPALNKPLAEPIFGNNYETARGILSSIGLIIAMFVQPLSGAISDNSSHPMGRRRPFIIVGTLGGLGALALCALAFNWWILLLGYCILQFTDNTAQGAYQGLMPDTVPEGKRGRASASLAIAQLSGTLFGAVVPGILQGMMGDIDGSRLMLLLNAVIFVIAMSLTVIFVKEKPYHPTVKISPMRAGFNMFGGLRKYPDFLILMVARFLFLTAPASISLFAKSFLEREGFIKPKVNAAGLPVDADGLVLLDPSKYVIEAGFTLSILLGLVIIGAVVASFPASLLSDKIGRKKVIYLASVFGLIGGLGLFIPRIMMANAVQESLKLSGFVEQQAYLDTVRPGATILVIVFGAFIGTSWGSFMSVDWAFATDLIPLSEAGRFMGLSNLATAGCQAFGAFVGGFIVDSSLGYSGLFVAIALYYLISITILTRVRETRGRGAHPLNEGEVLA</sequence>
<evidence type="ECO:0000256" key="5">
    <source>
        <dbReference type="SAM" id="Phobius"/>
    </source>
</evidence>
<dbReference type="Proteomes" id="UP000521676">
    <property type="component" value="Unassembled WGS sequence"/>
</dbReference>
<dbReference type="SUPFAM" id="SSF103473">
    <property type="entry name" value="MFS general substrate transporter"/>
    <property type="match status" value="1"/>
</dbReference>
<protein>
    <submittedName>
        <fullName evidence="7">MFS transporter</fullName>
    </submittedName>
</protein>
<dbReference type="GO" id="GO:0022857">
    <property type="term" value="F:transmembrane transporter activity"/>
    <property type="evidence" value="ECO:0007669"/>
    <property type="project" value="InterPro"/>
</dbReference>
<reference evidence="8" key="2">
    <citation type="journal article" date="2024" name="Nature">
        <title>Anoxygenic phototroph of the Chloroflexota uses a type I reaction centre.</title>
        <authorList>
            <person name="Tsuji J.M."/>
            <person name="Shaw N.A."/>
            <person name="Nagashima S."/>
            <person name="Venkiteswaran J.J."/>
            <person name="Schiff S.L."/>
            <person name="Watanabe T."/>
            <person name="Fukui M."/>
            <person name="Hanada S."/>
            <person name="Tank M."/>
            <person name="Neufeld J.D."/>
        </authorList>
    </citation>
    <scope>NUCLEOTIDE SEQUENCE</scope>
    <source>
        <strain evidence="8">L227-S17</strain>
    </source>
</reference>
<accession>A0A8T7M858</accession>
<dbReference type="InterPro" id="IPR036259">
    <property type="entry name" value="MFS_trans_sf"/>
</dbReference>